<protein>
    <submittedName>
        <fullName evidence="2">Uncharacterized protein</fullName>
    </submittedName>
</protein>
<keyword evidence="3" id="KW-1185">Reference proteome</keyword>
<organism evidence="2 3">
    <name type="scientific">Heterostelium pallidum (strain ATCC 26659 / Pp 5 / PN500)</name>
    <name type="common">Cellular slime mold</name>
    <name type="synonym">Polysphondylium pallidum</name>
    <dbReference type="NCBI Taxonomy" id="670386"/>
    <lineage>
        <taxon>Eukaryota</taxon>
        <taxon>Amoebozoa</taxon>
        <taxon>Evosea</taxon>
        <taxon>Eumycetozoa</taxon>
        <taxon>Dictyostelia</taxon>
        <taxon>Acytosteliales</taxon>
        <taxon>Acytosteliaceae</taxon>
        <taxon>Heterostelium</taxon>
    </lineage>
</organism>
<feature type="region of interest" description="Disordered" evidence="1">
    <location>
        <begin position="179"/>
        <end position="210"/>
    </location>
</feature>
<dbReference type="GeneID" id="31364113"/>
<dbReference type="InParanoid" id="D3BJA9"/>
<dbReference type="AlphaFoldDB" id="D3BJA9"/>
<name>D3BJA9_HETP5</name>
<dbReference type="EMBL" id="ADBJ01000038">
    <property type="protein sequence ID" value="EFA77989.1"/>
    <property type="molecule type" value="Genomic_DNA"/>
</dbReference>
<feature type="compositionally biased region" description="Low complexity" evidence="1">
    <location>
        <begin position="195"/>
        <end position="208"/>
    </location>
</feature>
<comment type="caution">
    <text evidence="2">The sequence shown here is derived from an EMBL/GenBank/DDBJ whole genome shotgun (WGS) entry which is preliminary data.</text>
</comment>
<proteinExistence type="predicted"/>
<feature type="compositionally biased region" description="Low complexity" evidence="1">
    <location>
        <begin position="1"/>
        <end position="19"/>
    </location>
</feature>
<dbReference type="RefSeq" id="XP_020430117.1">
    <property type="nucleotide sequence ID" value="XM_020579442.1"/>
</dbReference>
<evidence type="ECO:0000313" key="3">
    <source>
        <dbReference type="Proteomes" id="UP000001396"/>
    </source>
</evidence>
<dbReference type="FunCoup" id="D3BJA9">
    <property type="interactions" value="805"/>
</dbReference>
<accession>D3BJA9</accession>
<reference evidence="2 3" key="1">
    <citation type="journal article" date="2011" name="Genome Res.">
        <title>Phylogeny-wide analysis of social amoeba genomes highlights ancient origins for complex intercellular communication.</title>
        <authorList>
            <person name="Heidel A.J."/>
            <person name="Lawal H.M."/>
            <person name="Felder M."/>
            <person name="Schilde C."/>
            <person name="Helps N.R."/>
            <person name="Tunggal B."/>
            <person name="Rivero F."/>
            <person name="John U."/>
            <person name="Schleicher M."/>
            <person name="Eichinger L."/>
            <person name="Platzer M."/>
            <person name="Noegel A.A."/>
            <person name="Schaap P."/>
            <person name="Gloeckner G."/>
        </authorList>
    </citation>
    <scope>NUCLEOTIDE SEQUENCE [LARGE SCALE GENOMIC DNA]</scope>
    <source>
        <strain evidence="3">ATCC 26659 / Pp 5 / PN500</strain>
    </source>
</reference>
<evidence type="ECO:0000256" key="1">
    <source>
        <dbReference type="SAM" id="MobiDB-lite"/>
    </source>
</evidence>
<feature type="compositionally biased region" description="Polar residues" evidence="1">
    <location>
        <begin position="179"/>
        <end position="194"/>
    </location>
</feature>
<feature type="region of interest" description="Disordered" evidence="1">
    <location>
        <begin position="1"/>
        <end position="20"/>
    </location>
</feature>
<sequence length="309" mass="34428">MSNSHSVGGSSSSSSSSSNTYKCPHCEHIYSSTLLTGSSSSEQIDKCEHLLCHTLIVSKLNTPYQAIHDFTSNLMGVKVPVVIVNRFIRFLRDKNASNPQGYYTIQQSRARISNTFQGVTAFTLNAINNETQCSVQYSYYLTANPLSDIAYFESFILKNYIDIFALMTSPVSIDISSMNEDNKQQQQPTTCINQTSTSASSTTTTTNSLEDNNSIYNKEIVYVNISDQQMQGLLKQNIEDDEDIDGRWIIVTGIPNQIPTFIWISPMMQNADKIMLPIRLLSQHTFSSLSSLSIKISPLIKLPSVAIQI</sequence>
<dbReference type="Proteomes" id="UP000001396">
    <property type="component" value="Unassembled WGS sequence"/>
</dbReference>
<dbReference type="OMA" id="IDIFALM"/>
<gene>
    <name evidence="2" type="ORF">PPL_08634</name>
</gene>
<evidence type="ECO:0000313" key="2">
    <source>
        <dbReference type="EMBL" id="EFA77989.1"/>
    </source>
</evidence>